<proteinExistence type="predicted"/>
<gene>
    <name evidence="1" type="ORF">HPB47_005896</name>
</gene>
<organism evidence="1 2">
    <name type="scientific">Ixodes persulcatus</name>
    <name type="common">Taiga tick</name>
    <dbReference type="NCBI Taxonomy" id="34615"/>
    <lineage>
        <taxon>Eukaryota</taxon>
        <taxon>Metazoa</taxon>
        <taxon>Ecdysozoa</taxon>
        <taxon>Arthropoda</taxon>
        <taxon>Chelicerata</taxon>
        <taxon>Arachnida</taxon>
        <taxon>Acari</taxon>
        <taxon>Parasitiformes</taxon>
        <taxon>Ixodida</taxon>
        <taxon>Ixodoidea</taxon>
        <taxon>Ixodidae</taxon>
        <taxon>Ixodinae</taxon>
        <taxon>Ixodes</taxon>
    </lineage>
</organism>
<keyword evidence="2" id="KW-1185">Reference proteome</keyword>
<reference evidence="1 2" key="1">
    <citation type="journal article" date="2020" name="Cell">
        <title>Large-Scale Comparative Analyses of Tick Genomes Elucidate Their Genetic Diversity and Vector Capacities.</title>
        <authorList>
            <consortium name="Tick Genome and Microbiome Consortium (TIGMIC)"/>
            <person name="Jia N."/>
            <person name="Wang J."/>
            <person name="Shi W."/>
            <person name="Du L."/>
            <person name="Sun Y."/>
            <person name="Zhan W."/>
            <person name="Jiang J.F."/>
            <person name="Wang Q."/>
            <person name="Zhang B."/>
            <person name="Ji P."/>
            <person name="Bell-Sakyi L."/>
            <person name="Cui X.M."/>
            <person name="Yuan T.T."/>
            <person name="Jiang B.G."/>
            <person name="Yang W.F."/>
            <person name="Lam T.T."/>
            <person name="Chang Q.C."/>
            <person name="Ding S.J."/>
            <person name="Wang X.J."/>
            <person name="Zhu J.G."/>
            <person name="Ruan X.D."/>
            <person name="Zhao L."/>
            <person name="Wei J.T."/>
            <person name="Ye R.Z."/>
            <person name="Que T.C."/>
            <person name="Du C.H."/>
            <person name="Zhou Y.H."/>
            <person name="Cheng J.X."/>
            <person name="Dai P.F."/>
            <person name="Guo W.B."/>
            <person name="Han X.H."/>
            <person name="Huang E.J."/>
            <person name="Li L.F."/>
            <person name="Wei W."/>
            <person name="Gao Y.C."/>
            <person name="Liu J.Z."/>
            <person name="Shao H.Z."/>
            <person name="Wang X."/>
            <person name="Wang C.C."/>
            <person name="Yang T.C."/>
            <person name="Huo Q.B."/>
            <person name="Li W."/>
            <person name="Chen H.Y."/>
            <person name="Chen S.E."/>
            <person name="Zhou L.G."/>
            <person name="Ni X.B."/>
            <person name="Tian J.H."/>
            <person name="Sheng Y."/>
            <person name="Liu T."/>
            <person name="Pan Y.S."/>
            <person name="Xia L.Y."/>
            <person name="Li J."/>
            <person name="Zhao F."/>
            <person name="Cao W.C."/>
        </authorList>
    </citation>
    <scope>NUCLEOTIDE SEQUENCE [LARGE SCALE GENOMIC DNA]</scope>
    <source>
        <strain evidence="1">Iper-2018</strain>
    </source>
</reference>
<name>A0AC60PBN9_IXOPE</name>
<comment type="caution">
    <text evidence="1">The sequence shown here is derived from an EMBL/GenBank/DDBJ whole genome shotgun (WGS) entry which is preliminary data.</text>
</comment>
<dbReference type="EMBL" id="JABSTQ010010887">
    <property type="protein sequence ID" value="KAG0417078.1"/>
    <property type="molecule type" value="Genomic_DNA"/>
</dbReference>
<protein>
    <submittedName>
        <fullName evidence="1">Uncharacterized protein</fullName>
    </submittedName>
</protein>
<dbReference type="Proteomes" id="UP000805193">
    <property type="component" value="Unassembled WGS sequence"/>
</dbReference>
<evidence type="ECO:0000313" key="2">
    <source>
        <dbReference type="Proteomes" id="UP000805193"/>
    </source>
</evidence>
<evidence type="ECO:0000313" key="1">
    <source>
        <dbReference type="EMBL" id="KAG0417078.1"/>
    </source>
</evidence>
<accession>A0AC60PBN9</accession>
<sequence length="721" mass="80930">MPVPPRGRRLPARAVAAPGSASAMPTTMIPVYPTAFIEYQGSPTRHCGQASREHSVPAAPADLRDKGIIASGVIAGRTSSRRYPSSQEFGAGALGRRTSTGSGDADCQSQGNHQRGVIAGRTSSRRDSTRCPESNPGLPDHTAVHSEGWPDSLRRDLAVPQKSGRRAEECERAERGHAFGLSNRTRIWLETKIVLECTDENIRRYLEDLAKQKKEEVDADNAAKAAGWQTARSRKYNRKLKKEFTAAAKKDSRTHTIILRVRELNVNGLSRGHLLGEIAKAAGVQVAEAFAEDSLYINSASNTISIRTDNSERAGRYVEIKEIISNNKKIEVHGHGATPGEFQRIVLTNVYYPTDVVDEAELWQHMVNCNKHTVIVDVKRMGRSILITLGTSKLPAYIKFFRGVFPFHIYRETKRACIKCWRLGHRMDVCPEKDNGRCPNCGEFHEHPPRVRGVRTEYTCTPRCLICDGQHYTACRECKQRYVEFQTPREARERTLPKKTDFTATLPGQEPKGETAPKPKEGYAQALRKQETDKKETELDKLRKDMERKFDAMRIEYQTLKREKLAAEREIQELRQKLQEATTPQRQEAGPSEMQTQPVTRDPRKKAAPVTQMETEDAQSEVRVAKKRRSRADSESTDVSVCTDAEDGSNTRKRTDELYAMMRDVIKGMSAVNDSVSTLQNNVSALKNTVIALQNSCEKRFRKVETHIGLLPSASHAQNGR</sequence>